<dbReference type="WBParaSite" id="maker-unitig_27680-snap-gene-0.1-mRNA-1">
    <property type="protein sequence ID" value="maker-unitig_27680-snap-gene-0.1-mRNA-1"/>
    <property type="gene ID" value="maker-unitig_27680-snap-gene-0.1"/>
</dbReference>
<name>A0A1I8IG70_9PLAT</name>
<evidence type="ECO:0000313" key="2">
    <source>
        <dbReference type="Proteomes" id="UP000095280"/>
    </source>
</evidence>
<evidence type="ECO:0000313" key="5">
    <source>
        <dbReference type="WBParaSite" id="maker-uti_cns_0012242-snap-gene-0.2-mRNA-1"/>
    </source>
</evidence>
<proteinExistence type="predicted"/>
<sequence>MSRRRTLFSNTDSDSDVEAVLRTSRRGRPRKLQKSSGFGATRRPSSSSAYGSHQDQSVGEKTCSAAIRRTVLVFYCRPAFATVSGFKLRERKTGIAREFS</sequence>
<evidence type="ECO:0000256" key="1">
    <source>
        <dbReference type="SAM" id="MobiDB-lite"/>
    </source>
</evidence>
<reference evidence="3 4" key="1">
    <citation type="submission" date="2016-11" db="UniProtKB">
        <authorList>
            <consortium name="WormBaseParasite"/>
        </authorList>
    </citation>
    <scope>IDENTIFICATION</scope>
</reference>
<accession>A0A1I8IG70</accession>
<feature type="region of interest" description="Disordered" evidence="1">
    <location>
        <begin position="1"/>
        <end position="59"/>
    </location>
</feature>
<feature type="compositionally biased region" description="Polar residues" evidence="1">
    <location>
        <begin position="34"/>
        <end position="59"/>
    </location>
</feature>
<dbReference type="AlphaFoldDB" id="A0A1I8IG70"/>
<evidence type="ECO:0000313" key="3">
    <source>
        <dbReference type="WBParaSite" id="maker-unitig_1736-snap-gene-0.1-mRNA-1"/>
    </source>
</evidence>
<dbReference type="Proteomes" id="UP000095280">
    <property type="component" value="Unplaced"/>
</dbReference>
<organism evidence="2 5">
    <name type="scientific">Macrostomum lignano</name>
    <dbReference type="NCBI Taxonomy" id="282301"/>
    <lineage>
        <taxon>Eukaryota</taxon>
        <taxon>Metazoa</taxon>
        <taxon>Spiralia</taxon>
        <taxon>Lophotrochozoa</taxon>
        <taxon>Platyhelminthes</taxon>
        <taxon>Rhabditophora</taxon>
        <taxon>Macrostomorpha</taxon>
        <taxon>Macrostomida</taxon>
        <taxon>Macrostomidae</taxon>
        <taxon>Macrostomum</taxon>
    </lineage>
</organism>
<dbReference type="WBParaSite" id="maker-unitig_24792-snap-gene-0.1-mRNA-1">
    <property type="protein sequence ID" value="maker-unitig_24792-snap-gene-0.1-mRNA-1"/>
    <property type="gene ID" value="maker-unitig_24792-snap-gene-0.1"/>
</dbReference>
<protein>
    <submittedName>
        <fullName evidence="3 4">ORF3</fullName>
    </submittedName>
</protein>
<evidence type="ECO:0000313" key="4">
    <source>
        <dbReference type="WBParaSite" id="maker-unitig_24792-snap-gene-0.1-mRNA-1"/>
    </source>
</evidence>
<dbReference type="WBParaSite" id="maker-unitig_1736-snap-gene-0.1-mRNA-1">
    <property type="protein sequence ID" value="maker-unitig_1736-snap-gene-0.1-mRNA-1"/>
    <property type="gene ID" value="maker-unitig_1736-snap-gene-0.1"/>
</dbReference>
<keyword evidence="2" id="KW-1185">Reference proteome</keyword>
<dbReference type="WBParaSite" id="maker-uti_cns_0012242-snap-gene-0.2-mRNA-1">
    <property type="protein sequence ID" value="maker-uti_cns_0012242-snap-gene-0.2-mRNA-1"/>
    <property type="gene ID" value="maker-uti_cns_0012242-snap-gene-0.2"/>
</dbReference>
<dbReference type="WBParaSite" id="maker-uti_cns_0002810-snap-gene-0.1-mRNA-1">
    <property type="protein sequence ID" value="maker-uti_cns_0002810-snap-gene-0.1-mRNA-1"/>
    <property type="gene ID" value="maker-uti_cns_0002810-snap-gene-0.1"/>
</dbReference>
<feature type="compositionally biased region" description="Basic residues" evidence="1">
    <location>
        <begin position="23"/>
        <end position="33"/>
    </location>
</feature>
<dbReference type="WBParaSite" id="maker-uti_cns_0045779-snap-gene-0.14-mRNA-1">
    <property type="protein sequence ID" value="maker-uti_cns_0045779-snap-gene-0.14-mRNA-1"/>
    <property type="gene ID" value="maker-uti_cns_0045779-snap-gene-0.14"/>
</dbReference>